<dbReference type="Proteomes" id="UP001219934">
    <property type="component" value="Unassembled WGS sequence"/>
</dbReference>
<comment type="caution">
    <text evidence="2">The sequence shown here is derived from an EMBL/GenBank/DDBJ whole genome shotgun (WGS) entry which is preliminary data.</text>
</comment>
<evidence type="ECO:0000313" key="2">
    <source>
        <dbReference type="EMBL" id="KAJ4947196.1"/>
    </source>
</evidence>
<gene>
    <name evidence="2" type="ORF">JOQ06_009234</name>
</gene>
<feature type="compositionally biased region" description="Polar residues" evidence="1">
    <location>
        <begin position="17"/>
        <end position="26"/>
    </location>
</feature>
<sequence>AGGELSSSCCGIRGSIKHSSCSSSPLCQEEGDKGKQLQSQVCRSVCRAEAGEQRKLM</sequence>
<reference evidence="2" key="1">
    <citation type="submission" date="2022-11" db="EMBL/GenBank/DDBJ databases">
        <title>Chromosome-level genome of Pogonophryne albipinna.</title>
        <authorList>
            <person name="Jo E."/>
        </authorList>
    </citation>
    <scope>NUCLEOTIDE SEQUENCE</scope>
    <source>
        <strain evidence="2">SGF0006</strain>
        <tissue evidence="2">Muscle</tissue>
    </source>
</reference>
<feature type="non-terminal residue" evidence="2">
    <location>
        <position position="57"/>
    </location>
</feature>
<keyword evidence="3" id="KW-1185">Reference proteome</keyword>
<proteinExistence type="predicted"/>
<dbReference type="AlphaFoldDB" id="A0AAD6BL60"/>
<name>A0AAD6BL60_9TELE</name>
<organism evidence="2 3">
    <name type="scientific">Pogonophryne albipinna</name>
    <dbReference type="NCBI Taxonomy" id="1090488"/>
    <lineage>
        <taxon>Eukaryota</taxon>
        <taxon>Metazoa</taxon>
        <taxon>Chordata</taxon>
        <taxon>Craniata</taxon>
        <taxon>Vertebrata</taxon>
        <taxon>Euteleostomi</taxon>
        <taxon>Actinopterygii</taxon>
        <taxon>Neopterygii</taxon>
        <taxon>Teleostei</taxon>
        <taxon>Neoteleostei</taxon>
        <taxon>Acanthomorphata</taxon>
        <taxon>Eupercaria</taxon>
        <taxon>Perciformes</taxon>
        <taxon>Notothenioidei</taxon>
        <taxon>Pogonophryne</taxon>
    </lineage>
</organism>
<dbReference type="EMBL" id="JAPTMU010000002">
    <property type="protein sequence ID" value="KAJ4947196.1"/>
    <property type="molecule type" value="Genomic_DNA"/>
</dbReference>
<accession>A0AAD6BL60</accession>
<feature type="non-terminal residue" evidence="2">
    <location>
        <position position="1"/>
    </location>
</feature>
<feature type="region of interest" description="Disordered" evidence="1">
    <location>
        <begin position="13"/>
        <end position="34"/>
    </location>
</feature>
<protein>
    <submittedName>
        <fullName evidence="2">Uncharacterized protein</fullName>
    </submittedName>
</protein>
<evidence type="ECO:0000313" key="3">
    <source>
        <dbReference type="Proteomes" id="UP001219934"/>
    </source>
</evidence>
<evidence type="ECO:0000256" key="1">
    <source>
        <dbReference type="SAM" id="MobiDB-lite"/>
    </source>
</evidence>